<evidence type="ECO:0000256" key="1">
    <source>
        <dbReference type="ARBA" id="ARBA00022801"/>
    </source>
</evidence>
<reference evidence="3 4" key="1">
    <citation type="submission" date="2019-08" db="EMBL/GenBank/DDBJ databases">
        <title>Actinomadura sp. nov. CYP1-5 isolated from mountain soil.</title>
        <authorList>
            <person name="Songsumanus A."/>
            <person name="Kuncharoen N."/>
            <person name="Kudo T."/>
            <person name="Yuki M."/>
            <person name="Igarashi Y."/>
            <person name="Tanasupawat S."/>
        </authorList>
    </citation>
    <scope>NUCLEOTIDE SEQUENCE [LARGE SCALE GENOMIC DNA]</scope>
    <source>
        <strain evidence="3 4">GKU157</strain>
    </source>
</reference>
<keyword evidence="4" id="KW-1185">Reference proteome</keyword>
<dbReference type="Pfam" id="PF00857">
    <property type="entry name" value="Isochorismatase"/>
    <property type="match status" value="1"/>
</dbReference>
<gene>
    <name evidence="3" type="ORF">FXF65_22200</name>
</gene>
<sequence length="269" mass="27881">MHPGPLRAGGTHVTRWWQEAFAGEAGAAYASFAHRQDPGHRPAVLVIDVVRSFVGSPGLDLDAAIAEWPTACGPAAHRALPAIAAVLAAARAAGVPVAHLRPSGPAARHLGPTVKNELVGEFVNGRPGAVDFVTESAPREDELVIAKPRASAFFDTPLATCLRALGVDDLIVMGTTTSGCVRASVVDAFSHGFRPFVVEQAVFDRSRLSAAVSLYEMDAKYADVVQLDDVLERLARTAGGKAAAGRAAGESAAALSFTGKNDPIGGSDK</sequence>
<dbReference type="AlphaFoldDB" id="A0A5D0U437"/>
<dbReference type="OrthoDB" id="7500697at2"/>
<feature type="domain" description="Isochorismatase-like" evidence="2">
    <location>
        <begin position="43"/>
        <end position="228"/>
    </location>
</feature>
<organism evidence="3 4">
    <name type="scientific">Actinomadura syzygii</name>
    <dbReference type="NCBI Taxonomy" id="1427538"/>
    <lineage>
        <taxon>Bacteria</taxon>
        <taxon>Bacillati</taxon>
        <taxon>Actinomycetota</taxon>
        <taxon>Actinomycetes</taxon>
        <taxon>Streptosporangiales</taxon>
        <taxon>Thermomonosporaceae</taxon>
        <taxon>Actinomadura</taxon>
    </lineage>
</organism>
<accession>A0A5D0U437</accession>
<dbReference type="SUPFAM" id="SSF52499">
    <property type="entry name" value="Isochorismatase-like hydrolases"/>
    <property type="match status" value="1"/>
</dbReference>
<dbReference type="EMBL" id="VSFF01000008">
    <property type="protein sequence ID" value="TYC13391.1"/>
    <property type="molecule type" value="Genomic_DNA"/>
</dbReference>
<dbReference type="PANTHER" id="PTHR43540">
    <property type="entry name" value="PEROXYUREIDOACRYLATE/UREIDOACRYLATE AMIDOHYDROLASE-RELATED"/>
    <property type="match status" value="1"/>
</dbReference>
<protein>
    <submittedName>
        <fullName evidence="3">Isochorismatase family protein</fullName>
    </submittedName>
</protein>
<keyword evidence="1" id="KW-0378">Hydrolase</keyword>
<name>A0A5D0U437_9ACTN</name>
<dbReference type="PANTHER" id="PTHR43540:SF1">
    <property type="entry name" value="ISOCHORISMATASE HYDROLASE"/>
    <property type="match status" value="1"/>
</dbReference>
<dbReference type="InterPro" id="IPR000868">
    <property type="entry name" value="Isochorismatase-like_dom"/>
</dbReference>
<evidence type="ECO:0000313" key="3">
    <source>
        <dbReference type="EMBL" id="TYC13391.1"/>
    </source>
</evidence>
<dbReference type="GO" id="GO:0016787">
    <property type="term" value="F:hydrolase activity"/>
    <property type="evidence" value="ECO:0007669"/>
    <property type="project" value="UniProtKB-KW"/>
</dbReference>
<evidence type="ECO:0000259" key="2">
    <source>
        <dbReference type="Pfam" id="PF00857"/>
    </source>
</evidence>
<comment type="caution">
    <text evidence="3">The sequence shown here is derived from an EMBL/GenBank/DDBJ whole genome shotgun (WGS) entry which is preliminary data.</text>
</comment>
<dbReference type="InterPro" id="IPR050272">
    <property type="entry name" value="Isochorismatase-like_hydrls"/>
</dbReference>
<dbReference type="Gene3D" id="3.40.50.850">
    <property type="entry name" value="Isochorismatase-like"/>
    <property type="match status" value="1"/>
</dbReference>
<evidence type="ECO:0000313" key="4">
    <source>
        <dbReference type="Proteomes" id="UP000322634"/>
    </source>
</evidence>
<dbReference type="Proteomes" id="UP000322634">
    <property type="component" value="Unassembled WGS sequence"/>
</dbReference>
<proteinExistence type="predicted"/>
<dbReference type="InterPro" id="IPR036380">
    <property type="entry name" value="Isochorismatase-like_sf"/>
</dbReference>